<sequence>MSYSTAIPRQRGFLADQDAGLALHPGRRGLHSVPETADKDFMPGSVSAPSPLLTIDRDLKSVLDQFRAPVRFAFAYGSGVFRQHGYAYFGEGGKGNTGRNVEAPLVDLIFAVTHPHHWHSVNLQQHPEHYGGLVARMGSGAVTTVQEKLGAGIWFNPFVTIGGMVGVAR</sequence>
<evidence type="ECO:0000256" key="9">
    <source>
        <dbReference type="ARBA" id="ARBA00022679"/>
    </source>
</evidence>
<dbReference type="OrthoDB" id="341477at2759"/>
<evidence type="ECO:0000256" key="18">
    <source>
        <dbReference type="ARBA" id="ARBA00029893"/>
    </source>
</evidence>
<keyword evidence="10" id="KW-0548">Nucleotidyltransferase</keyword>
<evidence type="ECO:0000256" key="4">
    <source>
        <dbReference type="ARBA" id="ARBA00005189"/>
    </source>
</evidence>
<protein>
    <recommendedName>
        <fullName evidence="7">Phosphatidate cytidylyltransferase, mitochondrial</fullName>
        <ecNumber evidence="6">2.7.7.41</ecNumber>
    </recommendedName>
    <alternativeName>
        <fullName evidence="18">CDP-diacylglycerol synthase</fullName>
    </alternativeName>
</protein>
<keyword evidence="20" id="KW-1185">Reference proteome</keyword>
<dbReference type="GO" id="GO:0032049">
    <property type="term" value="P:cardiolipin biosynthetic process"/>
    <property type="evidence" value="ECO:0007669"/>
    <property type="project" value="InterPro"/>
</dbReference>
<reference evidence="20" key="1">
    <citation type="journal article" date="2018" name="Nat. Microbiol.">
        <title>Leveraging single-cell genomics to expand the fungal tree of life.</title>
        <authorList>
            <person name="Ahrendt S.R."/>
            <person name="Quandt C.A."/>
            <person name="Ciobanu D."/>
            <person name="Clum A."/>
            <person name="Salamov A."/>
            <person name="Andreopoulos B."/>
            <person name="Cheng J.F."/>
            <person name="Woyke T."/>
            <person name="Pelin A."/>
            <person name="Henrissat B."/>
            <person name="Reynolds N.K."/>
            <person name="Benny G.L."/>
            <person name="Smith M.E."/>
            <person name="James T.Y."/>
            <person name="Grigoriev I.V."/>
        </authorList>
    </citation>
    <scope>NUCLEOTIDE SEQUENCE [LARGE SCALE GENOMIC DNA]</scope>
    <source>
        <strain evidence="20">RSA 1356</strain>
    </source>
</reference>
<gene>
    <name evidence="19" type="ORF">THASP1DRAFT_23785</name>
</gene>
<keyword evidence="17" id="KW-1208">Phospholipid metabolism</keyword>
<comment type="pathway">
    <text evidence="4">Lipid metabolism.</text>
</comment>
<evidence type="ECO:0000256" key="8">
    <source>
        <dbReference type="ARBA" id="ARBA00022516"/>
    </source>
</evidence>
<comment type="similarity">
    <text evidence="5">Belongs to the TAM41 family.</text>
</comment>
<dbReference type="GO" id="GO:0016024">
    <property type="term" value="P:CDP-diacylglycerol biosynthetic process"/>
    <property type="evidence" value="ECO:0007669"/>
    <property type="project" value="UniProtKB-UniPathway"/>
</dbReference>
<organism evidence="19 20">
    <name type="scientific">Thamnocephalis sphaerospora</name>
    <dbReference type="NCBI Taxonomy" id="78915"/>
    <lineage>
        <taxon>Eukaryota</taxon>
        <taxon>Fungi</taxon>
        <taxon>Fungi incertae sedis</taxon>
        <taxon>Zoopagomycota</taxon>
        <taxon>Zoopagomycotina</taxon>
        <taxon>Zoopagomycetes</taxon>
        <taxon>Zoopagales</taxon>
        <taxon>Sigmoideomycetaceae</taxon>
        <taxon>Thamnocephalis</taxon>
    </lineage>
</organism>
<keyword evidence="12" id="KW-0460">Magnesium</keyword>
<keyword evidence="11" id="KW-0999">Mitochondrion inner membrane</keyword>
<keyword evidence="8" id="KW-0444">Lipid biosynthesis</keyword>
<name>A0A4P9XS53_9FUNG</name>
<dbReference type="GO" id="GO:0005743">
    <property type="term" value="C:mitochondrial inner membrane"/>
    <property type="evidence" value="ECO:0007669"/>
    <property type="project" value="UniProtKB-SubCell"/>
</dbReference>
<evidence type="ECO:0000256" key="3">
    <source>
        <dbReference type="ARBA" id="ARBA00005119"/>
    </source>
</evidence>
<evidence type="ECO:0000256" key="2">
    <source>
        <dbReference type="ARBA" id="ARBA00004443"/>
    </source>
</evidence>
<proteinExistence type="inferred from homology"/>
<dbReference type="GO" id="GO:0004605">
    <property type="term" value="F:phosphatidate cytidylyltransferase activity"/>
    <property type="evidence" value="ECO:0007669"/>
    <property type="project" value="UniProtKB-EC"/>
</dbReference>
<dbReference type="PANTHER" id="PTHR13619:SF0">
    <property type="entry name" value="PHOSPHATIDATE CYTIDYLYLTRANSFERASE, MITOCHONDRIAL"/>
    <property type="match status" value="1"/>
</dbReference>
<evidence type="ECO:0000256" key="13">
    <source>
        <dbReference type="ARBA" id="ARBA00023098"/>
    </source>
</evidence>
<dbReference type="AlphaFoldDB" id="A0A4P9XS53"/>
<evidence type="ECO:0000256" key="1">
    <source>
        <dbReference type="ARBA" id="ARBA00001946"/>
    </source>
</evidence>
<evidence type="ECO:0000256" key="5">
    <source>
        <dbReference type="ARBA" id="ARBA00005458"/>
    </source>
</evidence>
<evidence type="ECO:0000256" key="12">
    <source>
        <dbReference type="ARBA" id="ARBA00022842"/>
    </source>
</evidence>
<evidence type="ECO:0000313" key="19">
    <source>
        <dbReference type="EMBL" id="RKP08170.1"/>
    </source>
</evidence>
<accession>A0A4P9XS53</accession>
<evidence type="ECO:0000256" key="15">
    <source>
        <dbReference type="ARBA" id="ARBA00023136"/>
    </source>
</evidence>
<dbReference type="UniPathway" id="UPA00557">
    <property type="reaction ID" value="UER00614"/>
</dbReference>
<keyword evidence="9" id="KW-0808">Transferase</keyword>
<dbReference type="Proteomes" id="UP000271241">
    <property type="component" value="Unassembled WGS sequence"/>
</dbReference>
<evidence type="ECO:0000256" key="17">
    <source>
        <dbReference type="ARBA" id="ARBA00023264"/>
    </source>
</evidence>
<dbReference type="EC" id="2.7.7.41" evidence="6"/>
<evidence type="ECO:0000256" key="16">
    <source>
        <dbReference type="ARBA" id="ARBA00023209"/>
    </source>
</evidence>
<dbReference type="Pfam" id="PF09139">
    <property type="entry name" value="Tam41_Mmp37"/>
    <property type="match status" value="1"/>
</dbReference>
<comment type="cofactor">
    <cofactor evidence="1">
        <name>Mg(2+)</name>
        <dbReference type="ChEBI" id="CHEBI:18420"/>
    </cofactor>
</comment>
<comment type="subcellular location">
    <subcellularLocation>
        <location evidence="2">Mitochondrion inner membrane</location>
        <topology evidence="2">Peripheral membrane protein</topology>
        <orientation evidence="2">Matrix side</orientation>
    </subcellularLocation>
</comment>
<dbReference type="STRING" id="78915.A0A4P9XS53"/>
<keyword evidence="13" id="KW-0443">Lipid metabolism</keyword>
<evidence type="ECO:0000256" key="10">
    <source>
        <dbReference type="ARBA" id="ARBA00022695"/>
    </source>
</evidence>
<dbReference type="EMBL" id="KZ992629">
    <property type="protein sequence ID" value="RKP08170.1"/>
    <property type="molecule type" value="Genomic_DNA"/>
</dbReference>
<comment type="pathway">
    <text evidence="3">Phospholipid metabolism; CDP-diacylglycerol biosynthesis; CDP-diacylglycerol from sn-glycerol 3-phosphate: step 3/3.</text>
</comment>
<evidence type="ECO:0000256" key="7">
    <source>
        <dbReference type="ARBA" id="ARBA00018337"/>
    </source>
</evidence>
<keyword evidence="16" id="KW-0594">Phospholipid biosynthesis</keyword>
<dbReference type="InterPro" id="IPR015222">
    <property type="entry name" value="Tam41"/>
</dbReference>
<evidence type="ECO:0000313" key="20">
    <source>
        <dbReference type="Proteomes" id="UP000271241"/>
    </source>
</evidence>
<evidence type="ECO:0000256" key="14">
    <source>
        <dbReference type="ARBA" id="ARBA00023128"/>
    </source>
</evidence>
<keyword evidence="15" id="KW-0472">Membrane</keyword>
<evidence type="ECO:0000256" key="6">
    <source>
        <dbReference type="ARBA" id="ARBA00012487"/>
    </source>
</evidence>
<evidence type="ECO:0000256" key="11">
    <source>
        <dbReference type="ARBA" id="ARBA00022792"/>
    </source>
</evidence>
<keyword evidence="14" id="KW-0496">Mitochondrion</keyword>
<dbReference type="PANTHER" id="PTHR13619">
    <property type="entry name" value="PHOSPHATIDATE CYTIDYLYLTRANSFERASE, MITOCHONDRIAL"/>
    <property type="match status" value="1"/>
</dbReference>